<keyword evidence="2" id="KW-1003">Cell membrane</keyword>
<feature type="transmembrane region" description="Helical" evidence="6">
    <location>
        <begin position="163"/>
        <end position="187"/>
    </location>
</feature>
<keyword evidence="4 6" id="KW-1133">Transmembrane helix</keyword>
<evidence type="ECO:0000256" key="4">
    <source>
        <dbReference type="ARBA" id="ARBA00022989"/>
    </source>
</evidence>
<evidence type="ECO:0000256" key="5">
    <source>
        <dbReference type="ARBA" id="ARBA00023136"/>
    </source>
</evidence>
<feature type="transmembrane region" description="Helical" evidence="6">
    <location>
        <begin position="311"/>
        <end position="335"/>
    </location>
</feature>
<evidence type="ECO:0000256" key="6">
    <source>
        <dbReference type="SAM" id="Phobius"/>
    </source>
</evidence>
<gene>
    <name evidence="7" type="ORF">ENW50_05410</name>
</gene>
<dbReference type="EMBL" id="DTKL01000030">
    <property type="protein sequence ID" value="HGY94108.1"/>
    <property type="molecule type" value="Genomic_DNA"/>
</dbReference>
<proteinExistence type="predicted"/>
<evidence type="ECO:0000256" key="2">
    <source>
        <dbReference type="ARBA" id="ARBA00022475"/>
    </source>
</evidence>
<protein>
    <submittedName>
        <fullName evidence="7">Flippase-like domain-containing protein</fullName>
    </submittedName>
</protein>
<feature type="transmembrane region" description="Helical" evidence="6">
    <location>
        <begin position="53"/>
        <end position="72"/>
    </location>
</feature>
<keyword evidence="3 6" id="KW-0812">Transmembrane</keyword>
<evidence type="ECO:0000313" key="7">
    <source>
        <dbReference type="EMBL" id="HGY94108.1"/>
    </source>
</evidence>
<feature type="transmembrane region" description="Helical" evidence="6">
    <location>
        <begin position="16"/>
        <end position="33"/>
    </location>
</feature>
<keyword evidence="5 6" id="KW-0472">Membrane</keyword>
<dbReference type="Pfam" id="PF03706">
    <property type="entry name" value="LPG_synthase_TM"/>
    <property type="match status" value="1"/>
</dbReference>
<comment type="caution">
    <text evidence="7">The sequence shown here is derived from an EMBL/GenBank/DDBJ whole genome shotgun (WGS) entry which is preliminary data.</text>
</comment>
<evidence type="ECO:0000256" key="3">
    <source>
        <dbReference type="ARBA" id="ARBA00022692"/>
    </source>
</evidence>
<dbReference type="PANTHER" id="PTHR39087:SF2">
    <property type="entry name" value="UPF0104 MEMBRANE PROTEIN MJ1595"/>
    <property type="match status" value="1"/>
</dbReference>
<organism evidence="7">
    <name type="scientific">Acidobacterium capsulatum</name>
    <dbReference type="NCBI Taxonomy" id="33075"/>
    <lineage>
        <taxon>Bacteria</taxon>
        <taxon>Pseudomonadati</taxon>
        <taxon>Acidobacteriota</taxon>
        <taxon>Terriglobia</taxon>
        <taxon>Terriglobales</taxon>
        <taxon>Acidobacteriaceae</taxon>
        <taxon>Acidobacterium</taxon>
    </lineage>
</organism>
<evidence type="ECO:0000256" key="1">
    <source>
        <dbReference type="ARBA" id="ARBA00004651"/>
    </source>
</evidence>
<comment type="subcellular location">
    <subcellularLocation>
        <location evidence="1">Cell membrane</location>
        <topology evidence="1">Multi-pass membrane protein</topology>
    </subcellularLocation>
</comment>
<feature type="transmembrane region" description="Helical" evidence="6">
    <location>
        <begin position="127"/>
        <end position="151"/>
    </location>
</feature>
<feature type="transmembrane region" description="Helical" evidence="6">
    <location>
        <begin position="261"/>
        <end position="280"/>
    </location>
</feature>
<dbReference type="AlphaFoldDB" id="A0A7V5CSS7"/>
<feature type="transmembrane region" description="Helical" evidence="6">
    <location>
        <begin position="287"/>
        <end position="305"/>
    </location>
</feature>
<accession>A0A7V5CSS7</accession>
<dbReference type="PANTHER" id="PTHR39087">
    <property type="entry name" value="UPF0104 MEMBRANE PROTEIN MJ1595"/>
    <property type="match status" value="1"/>
</dbReference>
<sequence>MGLCDPREQSLNKKSWIAALVVLAAVAAVVVFGRHRIHFNWQIFVEQIQLATWWRIGLAIALIWIAYAVRAMRWAVFLSPSRKVSGLKVLGPQVIGYTGVALLGRPADLARPYLVARKLRTTLSEQIAVYVVERMFDLGAMALIFSSVLYFSPDKKTLPHPELLRHLALTGLIGTVCIAILAVFVRLRGAIMAEGTRRVFAGFAPKLGEGIADKLLAFRNGLHVLSSAREVLLAVVYSLAMWVMISYAYLETAHAFVESPILSHLSLARCMVVIAAGMVASAAQLPVLGWFTQMAALAAILQGFFGVAWEPALGCGAMLLIVTFLSVIPLGLLWARFEHVSLRKIAAESEHAGEALEHAHTPAASE</sequence>
<reference evidence="7" key="1">
    <citation type="journal article" date="2020" name="mSystems">
        <title>Genome- and Community-Level Interaction Insights into Carbon Utilization and Element Cycling Functions of Hydrothermarchaeota in Hydrothermal Sediment.</title>
        <authorList>
            <person name="Zhou Z."/>
            <person name="Liu Y."/>
            <person name="Xu W."/>
            <person name="Pan J."/>
            <person name="Luo Z.H."/>
            <person name="Li M."/>
        </authorList>
    </citation>
    <scope>NUCLEOTIDE SEQUENCE [LARGE SCALE GENOMIC DNA]</scope>
    <source>
        <strain evidence="7">SpSt-855</strain>
    </source>
</reference>
<dbReference type="GO" id="GO:0005886">
    <property type="term" value="C:plasma membrane"/>
    <property type="evidence" value="ECO:0007669"/>
    <property type="project" value="UniProtKB-SubCell"/>
</dbReference>
<name>A0A7V5CSS7_9BACT</name>
<dbReference type="InterPro" id="IPR022791">
    <property type="entry name" value="L-PG_synthase/AglD"/>
</dbReference>
<feature type="transmembrane region" description="Helical" evidence="6">
    <location>
        <begin position="231"/>
        <end position="249"/>
    </location>
</feature>